<feature type="compositionally biased region" description="Polar residues" evidence="1">
    <location>
        <begin position="127"/>
        <end position="137"/>
    </location>
</feature>
<dbReference type="PANTHER" id="PTHR34997">
    <property type="entry name" value="AM15"/>
    <property type="match status" value="1"/>
</dbReference>
<dbReference type="AlphaFoldDB" id="C4JNM8"/>
<dbReference type="RefSeq" id="XP_002543510.1">
    <property type="nucleotide sequence ID" value="XM_002543464.1"/>
</dbReference>
<evidence type="ECO:0000313" key="4">
    <source>
        <dbReference type="Proteomes" id="UP000002058"/>
    </source>
</evidence>
<dbReference type="GeneID" id="8439372"/>
<feature type="region of interest" description="Disordered" evidence="1">
    <location>
        <begin position="91"/>
        <end position="137"/>
    </location>
</feature>
<sequence>MYPLMFFLAAILSTAAADLFWELGFKPSGLVGLDTTKRCRLWVNEITTKNACPLILEKFELSQYEFTSWNPAVKDDCSGFDTNYSYCVNAPPPPPPSSSTKTQSTHISTTLTTPSSRSSTLVPTVTQTGPSPTQSGVAPNCAVGIRLKRAIRALNSLES</sequence>
<evidence type="ECO:0000256" key="1">
    <source>
        <dbReference type="SAM" id="MobiDB-lite"/>
    </source>
</evidence>
<keyword evidence="4" id="KW-1185">Reference proteome</keyword>
<accession>C4JNM8</accession>
<keyword evidence="2" id="KW-0732">Signal</keyword>
<evidence type="ECO:0000313" key="3">
    <source>
        <dbReference type="EMBL" id="EEP78181.1"/>
    </source>
</evidence>
<protein>
    <recommendedName>
        <fullName evidence="5">LysM domain-containing protein</fullName>
    </recommendedName>
</protein>
<dbReference type="GO" id="GO:0008061">
    <property type="term" value="F:chitin binding"/>
    <property type="evidence" value="ECO:0007669"/>
    <property type="project" value="InterPro"/>
</dbReference>
<dbReference type="Proteomes" id="UP000002058">
    <property type="component" value="Unassembled WGS sequence"/>
</dbReference>
<dbReference type="HOGENOM" id="CLU_1662116_0_0_1"/>
<dbReference type="InterPro" id="IPR052210">
    <property type="entry name" value="LysM1-like"/>
</dbReference>
<proteinExistence type="predicted"/>
<name>C4JNM8_UNCRE</name>
<evidence type="ECO:0008006" key="5">
    <source>
        <dbReference type="Google" id="ProtNLM"/>
    </source>
</evidence>
<dbReference type="EMBL" id="CH476616">
    <property type="protein sequence ID" value="EEP78181.1"/>
    <property type="molecule type" value="Genomic_DNA"/>
</dbReference>
<dbReference type="InParanoid" id="C4JNM8"/>
<organism evidence="3 4">
    <name type="scientific">Uncinocarpus reesii (strain UAMH 1704)</name>
    <dbReference type="NCBI Taxonomy" id="336963"/>
    <lineage>
        <taxon>Eukaryota</taxon>
        <taxon>Fungi</taxon>
        <taxon>Dikarya</taxon>
        <taxon>Ascomycota</taxon>
        <taxon>Pezizomycotina</taxon>
        <taxon>Eurotiomycetes</taxon>
        <taxon>Eurotiomycetidae</taxon>
        <taxon>Onygenales</taxon>
        <taxon>Onygenaceae</taxon>
        <taxon>Uncinocarpus</taxon>
    </lineage>
</organism>
<dbReference type="Gene3D" id="3.10.350.10">
    <property type="entry name" value="LysM domain"/>
    <property type="match status" value="1"/>
</dbReference>
<feature type="signal peptide" evidence="2">
    <location>
        <begin position="1"/>
        <end position="17"/>
    </location>
</feature>
<reference evidence="4" key="1">
    <citation type="journal article" date="2009" name="Genome Res.">
        <title>Comparative genomic analyses of the human fungal pathogens Coccidioides and their relatives.</title>
        <authorList>
            <person name="Sharpton T.J."/>
            <person name="Stajich J.E."/>
            <person name="Rounsley S.D."/>
            <person name="Gardner M.J."/>
            <person name="Wortman J.R."/>
            <person name="Jordar V.S."/>
            <person name="Maiti R."/>
            <person name="Kodira C.D."/>
            <person name="Neafsey D.E."/>
            <person name="Zeng Q."/>
            <person name="Hung C.-Y."/>
            <person name="McMahan C."/>
            <person name="Muszewska A."/>
            <person name="Grynberg M."/>
            <person name="Mandel M.A."/>
            <person name="Kellner E.M."/>
            <person name="Barker B.M."/>
            <person name="Galgiani J.N."/>
            <person name="Orbach M.J."/>
            <person name="Kirkland T.N."/>
            <person name="Cole G.T."/>
            <person name="Henn M.R."/>
            <person name="Birren B.W."/>
            <person name="Taylor J.W."/>
        </authorList>
    </citation>
    <scope>NUCLEOTIDE SEQUENCE [LARGE SCALE GENOMIC DNA]</scope>
    <source>
        <strain evidence="4">UAMH 1704</strain>
    </source>
</reference>
<evidence type="ECO:0000256" key="2">
    <source>
        <dbReference type="SAM" id="SignalP"/>
    </source>
</evidence>
<dbReference type="InterPro" id="IPR036779">
    <property type="entry name" value="LysM_dom_sf"/>
</dbReference>
<feature type="compositionally biased region" description="Low complexity" evidence="1">
    <location>
        <begin position="98"/>
        <end position="126"/>
    </location>
</feature>
<dbReference type="PANTHER" id="PTHR34997:SF1">
    <property type="entry name" value="PEPTIDOGLYCAN-BINDING LYSIN DOMAIN"/>
    <property type="match status" value="1"/>
</dbReference>
<dbReference type="eggNOG" id="ENOG502T57I">
    <property type="taxonomic scope" value="Eukaryota"/>
</dbReference>
<dbReference type="OrthoDB" id="5985073at2759"/>
<feature type="chain" id="PRO_5002939388" description="LysM domain-containing protein" evidence="2">
    <location>
        <begin position="18"/>
        <end position="159"/>
    </location>
</feature>
<dbReference type="VEuPathDB" id="FungiDB:UREG_03026"/>
<dbReference type="KEGG" id="ure:UREG_03026"/>
<gene>
    <name evidence="3" type="ORF">UREG_03026</name>
</gene>